<sequence>MAEYTESWLKLEEALGSRPGLSGSTDELRTAYNSLTAALATQYPPASSHVTAEDGTLGSGDAYRVYAPAKLSSPDGSVAIYFHSGGFALGDLDSEDQLCRMLAEAGGIVLVSIGYRLAPEHKALAQVDDGMEGLEWAAANAARLEGQSSLEKLRLLVIGVSAGGELALPVTRRVVLDAFPALGAGSYTSDRNYPPTCIAVCENDPLRDDGRVVAGQLTAGGVRVKSKVYKGPPHCFWIFPTLPETAGFVQDTVEGIQWVLNGDKP</sequence>
<dbReference type="Pfam" id="PF07859">
    <property type="entry name" value="Abhydrolase_3"/>
    <property type="match status" value="2"/>
</dbReference>
<evidence type="ECO:0000256" key="1">
    <source>
        <dbReference type="ARBA" id="ARBA00022801"/>
    </source>
</evidence>
<comment type="caution">
    <text evidence="3">The sequence shown here is derived from an EMBL/GenBank/DDBJ whole genome shotgun (WGS) entry which is preliminary data.</text>
</comment>
<dbReference type="PANTHER" id="PTHR48081:SF8">
    <property type="entry name" value="ALPHA_BETA HYDROLASE FOLD-3 DOMAIN-CONTAINING PROTEIN-RELATED"/>
    <property type="match status" value="1"/>
</dbReference>
<gene>
    <name evidence="3" type="ORF">SCUCBS95973_004548</name>
</gene>
<feature type="domain" description="Alpha/beta hydrolase fold-3" evidence="2">
    <location>
        <begin position="190"/>
        <end position="237"/>
    </location>
</feature>
<dbReference type="SUPFAM" id="SSF53474">
    <property type="entry name" value="alpha/beta-Hydrolases"/>
    <property type="match status" value="1"/>
</dbReference>
<evidence type="ECO:0000313" key="3">
    <source>
        <dbReference type="EMBL" id="CAK7221592.1"/>
    </source>
</evidence>
<protein>
    <recommendedName>
        <fullName evidence="2">Alpha/beta hydrolase fold-3 domain-containing protein</fullName>
    </recommendedName>
</protein>
<reference evidence="3 4" key="1">
    <citation type="submission" date="2024-01" db="EMBL/GenBank/DDBJ databases">
        <authorList>
            <person name="Allen C."/>
            <person name="Tagirdzhanova G."/>
        </authorList>
    </citation>
    <scope>NUCLEOTIDE SEQUENCE [LARGE SCALE GENOMIC DNA]</scope>
</reference>
<feature type="domain" description="Alpha/beta hydrolase fold-3" evidence="2">
    <location>
        <begin position="80"/>
        <end position="174"/>
    </location>
</feature>
<accession>A0ABP0BPH1</accession>
<dbReference type="Proteomes" id="UP001642405">
    <property type="component" value="Unassembled WGS sequence"/>
</dbReference>
<dbReference type="InterPro" id="IPR013094">
    <property type="entry name" value="AB_hydrolase_3"/>
</dbReference>
<keyword evidence="4" id="KW-1185">Reference proteome</keyword>
<proteinExistence type="predicted"/>
<dbReference type="InterPro" id="IPR029058">
    <property type="entry name" value="AB_hydrolase_fold"/>
</dbReference>
<keyword evidence="1" id="KW-0378">Hydrolase</keyword>
<dbReference type="Gene3D" id="3.40.50.1820">
    <property type="entry name" value="alpha/beta hydrolase"/>
    <property type="match status" value="2"/>
</dbReference>
<dbReference type="InterPro" id="IPR050300">
    <property type="entry name" value="GDXG_lipolytic_enzyme"/>
</dbReference>
<evidence type="ECO:0000313" key="4">
    <source>
        <dbReference type="Proteomes" id="UP001642405"/>
    </source>
</evidence>
<dbReference type="PANTHER" id="PTHR48081">
    <property type="entry name" value="AB HYDROLASE SUPERFAMILY PROTEIN C4A8.06C"/>
    <property type="match status" value="1"/>
</dbReference>
<evidence type="ECO:0000259" key="2">
    <source>
        <dbReference type="Pfam" id="PF07859"/>
    </source>
</evidence>
<dbReference type="EMBL" id="CAWUHB010000023">
    <property type="protein sequence ID" value="CAK7221592.1"/>
    <property type="molecule type" value="Genomic_DNA"/>
</dbReference>
<name>A0ABP0BPH1_9PEZI</name>
<organism evidence="3 4">
    <name type="scientific">Sporothrix curviconia</name>
    <dbReference type="NCBI Taxonomy" id="1260050"/>
    <lineage>
        <taxon>Eukaryota</taxon>
        <taxon>Fungi</taxon>
        <taxon>Dikarya</taxon>
        <taxon>Ascomycota</taxon>
        <taxon>Pezizomycotina</taxon>
        <taxon>Sordariomycetes</taxon>
        <taxon>Sordariomycetidae</taxon>
        <taxon>Ophiostomatales</taxon>
        <taxon>Ophiostomataceae</taxon>
        <taxon>Sporothrix</taxon>
    </lineage>
</organism>